<reference evidence="5" key="1">
    <citation type="submission" date="2023-07" db="EMBL/GenBank/DDBJ databases">
        <title>Genomic Encyclopedia of Type Strains, Phase IV (KMG-IV): sequencing the most valuable type-strain genomes for metagenomic binning, comparative biology and taxonomic classification.</title>
        <authorList>
            <person name="Goeker M."/>
        </authorList>
    </citation>
    <scope>NUCLEOTIDE SEQUENCE [LARGE SCALE GENOMIC DNA]</scope>
    <source>
        <strain evidence="5">JSM 076093</strain>
    </source>
</reference>
<keyword evidence="5" id="KW-0413">Isomerase</keyword>
<dbReference type="SMART" id="SM00922">
    <property type="entry name" value="MR_MLE"/>
    <property type="match status" value="1"/>
</dbReference>
<accession>A0ABU0JYE9</accession>
<dbReference type="Proteomes" id="UP001226720">
    <property type="component" value="Unassembled WGS sequence"/>
</dbReference>
<dbReference type="InterPro" id="IPR013342">
    <property type="entry name" value="Mandelate_racemase_C"/>
</dbReference>
<evidence type="ECO:0000256" key="3">
    <source>
        <dbReference type="ARBA" id="ARBA00022842"/>
    </source>
</evidence>
<dbReference type="SFLD" id="SFLDG00179">
    <property type="entry name" value="mandelate_racemase"/>
    <property type="match status" value="1"/>
</dbReference>
<comment type="cofactor">
    <cofactor evidence="1">
        <name>Mg(2+)</name>
        <dbReference type="ChEBI" id="CHEBI:18420"/>
    </cofactor>
</comment>
<dbReference type="Pfam" id="PF13378">
    <property type="entry name" value="MR_MLE_C"/>
    <property type="match status" value="1"/>
</dbReference>
<comment type="caution">
    <text evidence="5">The sequence shown here is derived from an EMBL/GenBank/DDBJ whole genome shotgun (WGS) entry which is preliminary data.</text>
</comment>
<dbReference type="SFLD" id="SFLDS00001">
    <property type="entry name" value="Enolase"/>
    <property type="match status" value="1"/>
</dbReference>
<feature type="domain" description="Mandelate racemase/muconate lactonizing enzyme C-terminal" evidence="4">
    <location>
        <begin position="150"/>
        <end position="246"/>
    </location>
</feature>
<keyword evidence="3" id="KW-0460">Magnesium</keyword>
<dbReference type="PANTHER" id="PTHR13794:SF58">
    <property type="entry name" value="MITOCHONDRIAL ENOLASE SUPERFAMILY MEMBER 1"/>
    <property type="match status" value="1"/>
</dbReference>
<proteinExistence type="predicted"/>
<protein>
    <submittedName>
        <fullName evidence="5">D-galactarolactone cycloisomerase</fullName>
        <ecNumber evidence="5">5.5.1.-</ecNumber>
    </submittedName>
</protein>
<dbReference type="SUPFAM" id="SSF54826">
    <property type="entry name" value="Enolase N-terminal domain-like"/>
    <property type="match status" value="1"/>
</dbReference>
<evidence type="ECO:0000256" key="1">
    <source>
        <dbReference type="ARBA" id="ARBA00001946"/>
    </source>
</evidence>
<gene>
    <name evidence="5" type="ORF">QO000_000087</name>
</gene>
<sequence length="384" mass="42521">MKIIDIKTYILSNQLQQPFAYSQGWVTHRSTTVVEVVTDLGLSGWGETFSVGLQTPEIAASIIESTFKPLLMGEDPTNTEVLWHKMYHHTRDYGRKGVVIGAISAIDIALWDLHGKVTNQPIYKLLGGAFREKIQAYATGFFRTKGQGEAKEMANEAMKHASDGFDLMKVKIGFGIQDDLDVINGVRNAIGDKITLMIDANHAYSAVDAVRLGLSLEKMDLRWFEEPVVPENIRAYQEVKRKLSIPIAGGEAEYTVFGFKNLLENNAIDIAQPDVCLVGGFTACKHIMALAYAYGVEVNPHVWGTAIGQYASLHLLAATPVSNHSLFAQQPVFEYDTSMHPFRTELVEQPIEHKNGWVDVPQGSGLGIKINRSFVENKGKLVTI</sequence>
<dbReference type="InterPro" id="IPR029017">
    <property type="entry name" value="Enolase-like_N"/>
</dbReference>
<dbReference type="RefSeq" id="WP_301551865.1">
    <property type="nucleotide sequence ID" value="NZ_JAQRMZ010000005.1"/>
</dbReference>
<dbReference type="Gene3D" id="3.30.390.10">
    <property type="entry name" value="Enolase-like, N-terminal domain"/>
    <property type="match status" value="1"/>
</dbReference>
<dbReference type="GO" id="GO:0016853">
    <property type="term" value="F:isomerase activity"/>
    <property type="evidence" value="ECO:0007669"/>
    <property type="project" value="UniProtKB-KW"/>
</dbReference>
<dbReference type="InterPro" id="IPR018110">
    <property type="entry name" value="Mandel_Rmase/mucon_lact_enz_CS"/>
</dbReference>
<evidence type="ECO:0000313" key="6">
    <source>
        <dbReference type="Proteomes" id="UP001226720"/>
    </source>
</evidence>
<dbReference type="Gene3D" id="3.20.20.120">
    <property type="entry name" value="Enolase-like C-terminal domain"/>
    <property type="match status" value="1"/>
</dbReference>
<dbReference type="PANTHER" id="PTHR13794">
    <property type="entry name" value="ENOLASE SUPERFAMILY, MANDELATE RACEMASE"/>
    <property type="match status" value="1"/>
</dbReference>
<dbReference type="InterPro" id="IPR013341">
    <property type="entry name" value="Mandelate_racemase_N_dom"/>
</dbReference>
<dbReference type="EC" id="5.5.1.-" evidence="5"/>
<name>A0ABU0JYE9_9BACL</name>
<dbReference type="PROSITE" id="PS00908">
    <property type="entry name" value="MR_MLE_1"/>
    <property type="match status" value="1"/>
</dbReference>
<evidence type="ECO:0000313" key="5">
    <source>
        <dbReference type="EMBL" id="MDQ0481134.1"/>
    </source>
</evidence>
<evidence type="ECO:0000259" key="4">
    <source>
        <dbReference type="SMART" id="SM00922"/>
    </source>
</evidence>
<dbReference type="Pfam" id="PF02746">
    <property type="entry name" value="MR_MLE_N"/>
    <property type="match status" value="1"/>
</dbReference>
<dbReference type="CDD" id="cd03316">
    <property type="entry name" value="MR_like"/>
    <property type="match status" value="1"/>
</dbReference>
<dbReference type="InterPro" id="IPR029065">
    <property type="entry name" value="Enolase_C-like"/>
</dbReference>
<organism evidence="5 6">
    <name type="scientific">Guptibacillus hwajinpoensis</name>
    <dbReference type="NCBI Taxonomy" id="208199"/>
    <lineage>
        <taxon>Bacteria</taxon>
        <taxon>Bacillati</taxon>
        <taxon>Bacillota</taxon>
        <taxon>Bacilli</taxon>
        <taxon>Bacillales</taxon>
        <taxon>Guptibacillaceae</taxon>
        <taxon>Guptibacillus</taxon>
    </lineage>
</organism>
<dbReference type="SUPFAM" id="SSF51604">
    <property type="entry name" value="Enolase C-terminal domain-like"/>
    <property type="match status" value="1"/>
</dbReference>
<keyword evidence="2" id="KW-0479">Metal-binding</keyword>
<dbReference type="EMBL" id="JAUSWM010000001">
    <property type="protein sequence ID" value="MDQ0481134.1"/>
    <property type="molecule type" value="Genomic_DNA"/>
</dbReference>
<dbReference type="InterPro" id="IPR036849">
    <property type="entry name" value="Enolase-like_C_sf"/>
</dbReference>
<evidence type="ECO:0000256" key="2">
    <source>
        <dbReference type="ARBA" id="ARBA00022723"/>
    </source>
</evidence>
<dbReference type="GeneID" id="301327419"/>
<dbReference type="InterPro" id="IPR046945">
    <property type="entry name" value="RHMD-like"/>
</dbReference>
<keyword evidence="6" id="KW-1185">Reference proteome</keyword>